<comment type="similarity">
    <text evidence="2">Belongs to the RbfA family.</text>
</comment>
<dbReference type="AlphaFoldDB" id="A0A916NF08"/>
<dbReference type="Gene3D" id="3.30.300.20">
    <property type="match status" value="1"/>
</dbReference>
<proteinExistence type="inferred from homology"/>
<dbReference type="HAMAP" id="MF_00003">
    <property type="entry name" value="RbfA"/>
    <property type="match status" value="1"/>
</dbReference>
<dbReference type="GO" id="GO:0030490">
    <property type="term" value="P:maturation of SSU-rRNA"/>
    <property type="evidence" value="ECO:0007669"/>
    <property type="project" value="UniProtKB-UniRule"/>
</dbReference>
<keyword evidence="4" id="KW-1185">Reference proteome</keyword>
<dbReference type="PANTHER" id="PTHR33515">
    <property type="entry name" value="RIBOSOME-BINDING FACTOR A, CHLOROPLASTIC-RELATED"/>
    <property type="match status" value="1"/>
</dbReference>
<dbReference type="Proteomes" id="UP000683507">
    <property type="component" value="Chromosome"/>
</dbReference>
<dbReference type="InterPro" id="IPR000238">
    <property type="entry name" value="RbfA"/>
</dbReference>
<evidence type="ECO:0000313" key="4">
    <source>
        <dbReference type="Proteomes" id="UP000683507"/>
    </source>
</evidence>
<organism evidence="3 4">
    <name type="scientific">Parvicella tangerina</name>
    <dbReference type="NCBI Taxonomy" id="2829795"/>
    <lineage>
        <taxon>Bacteria</taxon>
        <taxon>Pseudomonadati</taxon>
        <taxon>Bacteroidota</taxon>
        <taxon>Flavobacteriia</taxon>
        <taxon>Flavobacteriales</taxon>
        <taxon>Parvicellaceae</taxon>
        <taxon>Parvicella</taxon>
    </lineage>
</organism>
<dbReference type="GO" id="GO:0005829">
    <property type="term" value="C:cytosol"/>
    <property type="evidence" value="ECO:0007669"/>
    <property type="project" value="TreeGrafter"/>
</dbReference>
<dbReference type="NCBIfam" id="TIGR00082">
    <property type="entry name" value="rbfA"/>
    <property type="match status" value="1"/>
</dbReference>
<dbReference type="KEGG" id="ptan:CRYO30217_00138"/>
<sequence>MQEVAIDKPFNYWNPKKTFKPIILGIVYLCGLMASIRQEKIAELLKRELSLVFQKEARTLCQGAMVTVTTVRVSPDLANAKAYLSIFAGPDKNEVLKNIRENDKAIRYEVSQKVKNQLRKTPEFMFYLDDSLDYADEIDKLLKG</sequence>
<protein>
    <recommendedName>
        <fullName evidence="2">Ribosome-binding factor A</fullName>
    </recommendedName>
</protein>
<dbReference type="PANTHER" id="PTHR33515:SF1">
    <property type="entry name" value="RIBOSOME-BINDING FACTOR A, CHLOROPLASTIC-RELATED"/>
    <property type="match status" value="1"/>
</dbReference>
<comment type="subunit">
    <text evidence="2">Monomer. Binds 30S ribosomal subunits, but not 50S ribosomal subunits or 70S ribosomes.</text>
</comment>
<gene>
    <name evidence="2 3" type="primary">rbfA</name>
    <name evidence="3" type="ORF">CRYO30217_00138</name>
</gene>
<dbReference type="SUPFAM" id="SSF89919">
    <property type="entry name" value="Ribosome-binding factor A, RbfA"/>
    <property type="match status" value="1"/>
</dbReference>
<comment type="function">
    <text evidence="2">One of several proteins that assist in the late maturation steps of the functional core of the 30S ribosomal subunit. Associates with free 30S ribosomal subunits (but not with 30S subunits that are part of 70S ribosomes or polysomes). Required for efficient processing of 16S rRNA. May interact with the 5'-terminal helix region of 16S rRNA.</text>
</comment>
<name>A0A916NF08_9FLAO</name>
<evidence type="ECO:0000256" key="1">
    <source>
        <dbReference type="ARBA" id="ARBA00022517"/>
    </source>
</evidence>
<evidence type="ECO:0000313" key="3">
    <source>
        <dbReference type="EMBL" id="CAG5076561.1"/>
    </source>
</evidence>
<reference evidence="3" key="1">
    <citation type="submission" date="2021-04" db="EMBL/GenBank/DDBJ databases">
        <authorList>
            <person name="Rodrigo-Torres L."/>
            <person name="Arahal R. D."/>
            <person name="Lucena T."/>
        </authorList>
    </citation>
    <scope>NUCLEOTIDE SEQUENCE</scope>
    <source>
        <strain evidence="3">AS29M-1</strain>
    </source>
</reference>
<keyword evidence="2" id="KW-0963">Cytoplasm</keyword>
<dbReference type="GO" id="GO:0043024">
    <property type="term" value="F:ribosomal small subunit binding"/>
    <property type="evidence" value="ECO:0007669"/>
    <property type="project" value="TreeGrafter"/>
</dbReference>
<dbReference type="InterPro" id="IPR015946">
    <property type="entry name" value="KH_dom-like_a/b"/>
</dbReference>
<comment type="subcellular location">
    <subcellularLocation>
        <location evidence="2">Cytoplasm</location>
    </subcellularLocation>
</comment>
<dbReference type="Pfam" id="PF02033">
    <property type="entry name" value="RBFA"/>
    <property type="match status" value="1"/>
</dbReference>
<keyword evidence="1 2" id="KW-0690">Ribosome biogenesis</keyword>
<dbReference type="InterPro" id="IPR023799">
    <property type="entry name" value="RbfA_dom_sf"/>
</dbReference>
<dbReference type="EMBL" id="OU015584">
    <property type="protein sequence ID" value="CAG5076561.1"/>
    <property type="molecule type" value="Genomic_DNA"/>
</dbReference>
<evidence type="ECO:0000256" key="2">
    <source>
        <dbReference type="HAMAP-Rule" id="MF_00003"/>
    </source>
</evidence>
<accession>A0A916NF08</accession>